<proteinExistence type="inferred from homology"/>
<name>A0ABZ2YAA0_9BACT</name>
<dbReference type="InterPro" id="IPR019776">
    <property type="entry name" value="Flagellar_basal_body_rod_CS"/>
</dbReference>
<sequence>MSGFGLDRVFALLERGLDFAAQRQELLASNIANVETPGYKRRDLDFESLLKGLEEQGGELNLARTSSRHLPGYVAKSKEVFPVKEENITIRDDGSSIDVEREMVALLENGLYYQTLSKLTAGKFNLLRTVLKEVR</sequence>
<comment type="subcellular location">
    <subcellularLocation>
        <location evidence="1 6">Bacterial flagellum basal body</location>
    </subcellularLocation>
</comment>
<feature type="domain" description="Flagellar basal body rod protein N-terminal" evidence="7">
    <location>
        <begin position="15"/>
        <end position="40"/>
    </location>
</feature>
<dbReference type="EMBL" id="CP121689">
    <property type="protein sequence ID" value="WZL75946.1"/>
    <property type="molecule type" value="Genomic_DNA"/>
</dbReference>
<keyword evidence="8" id="KW-0969">Cilium</keyword>
<evidence type="ECO:0000256" key="4">
    <source>
        <dbReference type="ARBA" id="ARBA00023143"/>
    </source>
</evidence>
<dbReference type="PIRSF" id="PIRSF002889">
    <property type="entry name" value="Rod_FlgB"/>
    <property type="match status" value="1"/>
</dbReference>
<dbReference type="PROSITE" id="PS00588">
    <property type="entry name" value="FLAGELLA_BB_ROD"/>
    <property type="match status" value="1"/>
</dbReference>
<evidence type="ECO:0000313" key="9">
    <source>
        <dbReference type="Proteomes" id="UP001461341"/>
    </source>
</evidence>
<evidence type="ECO:0000256" key="5">
    <source>
        <dbReference type="ARBA" id="ARBA00024934"/>
    </source>
</evidence>
<comment type="function">
    <text evidence="5 6">Structural component of flagellum, the bacterial motility apparatus. Part of the rod structure of flagellar basal body.</text>
</comment>
<keyword evidence="9" id="KW-1185">Reference proteome</keyword>
<dbReference type="Proteomes" id="UP001461341">
    <property type="component" value="Chromosome"/>
</dbReference>
<dbReference type="PANTHER" id="PTHR30435">
    <property type="entry name" value="FLAGELLAR PROTEIN"/>
    <property type="match status" value="1"/>
</dbReference>
<evidence type="ECO:0000259" key="7">
    <source>
        <dbReference type="Pfam" id="PF00460"/>
    </source>
</evidence>
<protein>
    <recommendedName>
        <fullName evidence="3 6">Flagellar basal body rod protein FlgB</fullName>
    </recommendedName>
</protein>
<comment type="similarity">
    <text evidence="2 6">Belongs to the flagella basal body rod proteins family.</text>
</comment>
<dbReference type="RefSeq" id="WP_369018099.1">
    <property type="nucleotide sequence ID" value="NZ_CP121689.1"/>
</dbReference>
<dbReference type="InterPro" id="IPR006300">
    <property type="entry name" value="FlgB"/>
</dbReference>
<organism evidence="8 9">
    <name type="scientific">Thermatribacter velox</name>
    <dbReference type="NCBI Taxonomy" id="3039681"/>
    <lineage>
        <taxon>Bacteria</taxon>
        <taxon>Pseudomonadati</taxon>
        <taxon>Atribacterota</taxon>
        <taxon>Atribacteria</taxon>
        <taxon>Atribacterales</taxon>
        <taxon>Thermatribacteraceae</taxon>
        <taxon>Thermatribacter</taxon>
    </lineage>
</organism>
<evidence type="ECO:0000256" key="1">
    <source>
        <dbReference type="ARBA" id="ARBA00004117"/>
    </source>
</evidence>
<keyword evidence="8" id="KW-0966">Cell projection</keyword>
<evidence type="ECO:0000256" key="6">
    <source>
        <dbReference type="PIRNR" id="PIRNR002889"/>
    </source>
</evidence>
<keyword evidence="8" id="KW-0282">Flagellum</keyword>
<reference evidence="8 9" key="1">
    <citation type="submission" date="2023-03" db="EMBL/GenBank/DDBJ databases">
        <title>Novel Species.</title>
        <authorList>
            <person name="Ma S."/>
        </authorList>
    </citation>
    <scope>NUCLEOTIDE SEQUENCE [LARGE SCALE GENOMIC DNA]</scope>
    <source>
        <strain evidence="8 9">B11</strain>
    </source>
</reference>
<dbReference type="Pfam" id="PF00460">
    <property type="entry name" value="Flg_bb_rod"/>
    <property type="match status" value="1"/>
</dbReference>
<comment type="subunit">
    <text evidence="6">The basal body constitutes a major portion of the flagellar organelle and consists of a number of rings mounted on a central rod.</text>
</comment>
<gene>
    <name evidence="8" type="primary">flgB</name>
    <name evidence="8" type="ORF">QBE54_10235</name>
</gene>
<evidence type="ECO:0000313" key="8">
    <source>
        <dbReference type="EMBL" id="WZL75946.1"/>
    </source>
</evidence>
<accession>A0ABZ2YAA0</accession>
<dbReference type="PANTHER" id="PTHR30435:SF12">
    <property type="entry name" value="FLAGELLAR BASAL BODY ROD PROTEIN FLGB"/>
    <property type="match status" value="1"/>
</dbReference>
<evidence type="ECO:0000256" key="2">
    <source>
        <dbReference type="ARBA" id="ARBA00009677"/>
    </source>
</evidence>
<dbReference type="InterPro" id="IPR001444">
    <property type="entry name" value="Flag_bb_rod_N"/>
</dbReference>
<evidence type="ECO:0000256" key="3">
    <source>
        <dbReference type="ARBA" id="ARBA00014376"/>
    </source>
</evidence>
<keyword evidence="4 6" id="KW-0975">Bacterial flagellum</keyword>
<dbReference type="NCBIfam" id="TIGR01396">
    <property type="entry name" value="FlgB"/>
    <property type="match status" value="1"/>
</dbReference>